<keyword evidence="2" id="KW-1003">Cell membrane</keyword>
<proteinExistence type="predicted"/>
<feature type="transmembrane region" description="Helical" evidence="6">
    <location>
        <begin position="316"/>
        <end position="343"/>
    </location>
</feature>
<protein>
    <submittedName>
        <fullName evidence="7">Leucine/isoleucine/valine transporter permease subunit</fullName>
    </submittedName>
</protein>
<feature type="transmembrane region" description="Helical" evidence="6">
    <location>
        <begin position="355"/>
        <end position="374"/>
    </location>
</feature>
<feature type="transmembrane region" description="Helical" evidence="6">
    <location>
        <begin position="172"/>
        <end position="191"/>
    </location>
</feature>
<dbReference type="PANTHER" id="PTHR30482:SF10">
    <property type="entry name" value="HIGH-AFFINITY BRANCHED-CHAIN AMINO ACID TRANSPORT PROTEIN BRAE"/>
    <property type="match status" value="1"/>
</dbReference>
<dbReference type="GO" id="GO:0005886">
    <property type="term" value="C:plasma membrane"/>
    <property type="evidence" value="ECO:0007669"/>
    <property type="project" value="UniProtKB-SubCell"/>
</dbReference>
<evidence type="ECO:0000256" key="5">
    <source>
        <dbReference type="ARBA" id="ARBA00023136"/>
    </source>
</evidence>
<organism evidence="7 8">
    <name type="scientific">Neomoorella stamsii</name>
    <dbReference type="NCBI Taxonomy" id="1266720"/>
    <lineage>
        <taxon>Bacteria</taxon>
        <taxon>Bacillati</taxon>
        <taxon>Bacillota</taxon>
        <taxon>Clostridia</taxon>
        <taxon>Neomoorellales</taxon>
        <taxon>Neomoorellaceae</taxon>
        <taxon>Neomoorella</taxon>
    </lineage>
</organism>
<sequence>MLNKAGNGLNDSLMAMAVSVGICLMLYIALISSLAITLVILAIGLGLIIYGERTGGIEKIYGVMERHKGKALGIMVLFALVLPFLLSGNNYLLHVIVIGGIYSIIALGLNFQVGSTGMVNFAPAAFYGTGAYTSAVLAVKFGISPWLGMICGLFMAALLGVVFGFPALKTRGYYLSLVTIALQVIFTLMIINTSWLGGPNGIPGIPAYQLFGYSFRKPLEILGFQLPYQTNYFYLIFLLLGLVALAASRLYNSRIGLAWNAIEQDEIVAATQGINLTKIKLLAFSLGAAFAGVAGALYAHYTSFIGNEDFDFSKSLVLICMVLLGGMDNVVGVTLGAILLTIIDEKLRDFADYRMLMYALILIIILITRPQGLLPKRNRKYQIKQESDAGYNVTVTMGGK</sequence>
<keyword evidence="4 6" id="KW-1133">Transmembrane helix</keyword>
<keyword evidence="5 6" id="KW-0472">Membrane</keyword>
<dbReference type="Proteomes" id="UP000239430">
    <property type="component" value="Unassembled WGS sequence"/>
</dbReference>
<feature type="transmembrane region" description="Helical" evidence="6">
    <location>
        <begin position="92"/>
        <end position="111"/>
    </location>
</feature>
<dbReference type="PANTHER" id="PTHR30482">
    <property type="entry name" value="HIGH-AFFINITY BRANCHED-CHAIN AMINO ACID TRANSPORT SYSTEM PERMEASE"/>
    <property type="match status" value="1"/>
</dbReference>
<dbReference type="GO" id="GO:0015658">
    <property type="term" value="F:branched-chain amino acid transmembrane transporter activity"/>
    <property type="evidence" value="ECO:0007669"/>
    <property type="project" value="InterPro"/>
</dbReference>
<feature type="transmembrane region" description="Helical" evidence="6">
    <location>
        <begin position="69"/>
        <end position="86"/>
    </location>
</feature>
<dbReference type="InterPro" id="IPR001851">
    <property type="entry name" value="ABC_transp_permease"/>
</dbReference>
<evidence type="ECO:0000313" key="7">
    <source>
        <dbReference type="EMBL" id="PRR73443.1"/>
    </source>
</evidence>
<comment type="caution">
    <text evidence="7">The sequence shown here is derived from an EMBL/GenBank/DDBJ whole genome shotgun (WGS) entry which is preliminary data.</text>
</comment>
<feature type="transmembrane region" description="Helical" evidence="6">
    <location>
        <begin position="118"/>
        <end position="139"/>
    </location>
</feature>
<keyword evidence="3 6" id="KW-0812">Transmembrane</keyword>
<evidence type="ECO:0000256" key="4">
    <source>
        <dbReference type="ARBA" id="ARBA00022989"/>
    </source>
</evidence>
<evidence type="ECO:0000313" key="8">
    <source>
        <dbReference type="Proteomes" id="UP000239430"/>
    </source>
</evidence>
<evidence type="ECO:0000256" key="1">
    <source>
        <dbReference type="ARBA" id="ARBA00004651"/>
    </source>
</evidence>
<feature type="transmembrane region" description="Helical" evidence="6">
    <location>
        <begin position="145"/>
        <end position="165"/>
    </location>
</feature>
<comment type="subcellular location">
    <subcellularLocation>
        <location evidence="1">Cell membrane</location>
        <topology evidence="1">Multi-pass membrane protein</topology>
    </subcellularLocation>
</comment>
<evidence type="ECO:0000256" key="2">
    <source>
        <dbReference type="ARBA" id="ARBA00022475"/>
    </source>
</evidence>
<name>A0A9X7J353_9FIRM</name>
<reference evidence="7 8" key="1">
    <citation type="submission" date="2018-03" db="EMBL/GenBank/DDBJ databases">
        <title>Genome sequence of Moorella stamsii DSM 26217.</title>
        <authorList>
            <person name="Poehlein A."/>
            <person name="Daniel R."/>
        </authorList>
    </citation>
    <scope>NUCLEOTIDE SEQUENCE [LARGE SCALE GENOMIC DNA]</scope>
    <source>
        <strain evidence="8">DSM 26217</strain>
    </source>
</reference>
<evidence type="ECO:0000256" key="6">
    <source>
        <dbReference type="SAM" id="Phobius"/>
    </source>
</evidence>
<dbReference type="RefSeq" id="WP_054938078.1">
    <property type="nucleotide sequence ID" value="NZ_PVXL01000040.1"/>
</dbReference>
<dbReference type="AlphaFoldDB" id="A0A9X7J353"/>
<dbReference type="InterPro" id="IPR043428">
    <property type="entry name" value="LivM-like"/>
</dbReference>
<dbReference type="EMBL" id="PVXL01000040">
    <property type="protein sequence ID" value="PRR73443.1"/>
    <property type="molecule type" value="Genomic_DNA"/>
</dbReference>
<feature type="transmembrane region" description="Helical" evidence="6">
    <location>
        <begin position="232"/>
        <end position="251"/>
    </location>
</feature>
<feature type="transmembrane region" description="Helical" evidence="6">
    <location>
        <begin position="281"/>
        <end position="301"/>
    </location>
</feature>
<feature type="transmembrane region" description="Helical" evidence="6">
    <location>
        <begin position="15"/>
        <end position="48"/>
    </location>
</feature>
<dbReference type="CDD" id="cd06581">
    <property type="entry name" value="TM_PBP1_LivM_like"/>
    <property type="match status" value="1"/>
</dbReference>
<gene>
    <name evidence="7" type="ORF">MOST_12910</name>
</gene>
<evidence type="ECO:0000256" key="3">
    <source>
        <dbReference type="ARBA" id="ARBA00022692"/>
    </source>
</evidence>
<dbReference type="Pfam" id="PF02653">
    <property type="entry name" value="BPD_transp_2"/>
    <property type="match status" value="1"/>
</dbReference>
<accession>A0A9X7J353</accession>
<keyword evidence="8" id="KW-1185">Reference proteome</keyword>